<evidence type="ECO:0000313" key="2">
    <source>
        <dbReference type="Proteomes" id="UP000320011"/>
    </source>
</evidence>
<proteinExistence type="predicted"/>
<reference evidence="1 2" key="1">
    <citation type="submission" date="2019-07" db="EMBL/GenBank/DDBJ databases">
        <authorList>
            <person name="Duangmal K."/>
            <person name="Teo W.F.A."/>
        </authorList>
    </citation>
    <scope>NUCLEOTIDE SEQUENCE [LARGE SCALE GENOMIC DNA]</scope>
    <source>
        <strain evidence="1 2">TBRC 6029</strain>
    </source>
</reference>
<dbReference type="RefSeq" id="WP_144592779.1">
    <property type="nucleotide sequence ID" value="NZ_VJWX01000558.1"/>
</dbReference>
<reference evidence="1 2" key="2">
    <citation type="submission" date="2019-08" db="EMBL/GenBank/DDBJ databases">
        <title>Amycolatopsis acidicola sp. nov., isolated from peat swamp forest soil.</title>
        <authorList>
            <person name="Srisuk N."/>
        </authorList>
    </citation>
    <scope>NUCLEOTIDE SEQUENCE [LARGE SCALE GENOMIC DNA]</scope>
    <source>
        <strain evidence="1 2">TBRC 6029</strain>
    </source>
</reference>
<keyword evidence="2" id="KW-1185">Reference proteome</keyword>
<dbReference type="Proteomes" id="UP000320011">
    <property type="component" value="Unassembled WGS sequence"/>
</dbReference>
<dbReference type="OrthoDB" id="3620527at2"/>
<comment type="caution">
    <text evidence="1">The sequence shown here is derived from an EMBL/GenBank/DDBJ whole genome shotgun (WGS) entry which is preliminary data.</text>
</comment>
<organism evidence="1 2">
    <name type="scientific">Amycolatopsis rhizosphaerae</name>
    <dbReference type="NCBI Taxonomy" id="2053003"/>
    <lineage>
        <taxon>Bacteria</taxon>
        <taxon>Bacillati</taxon>
        <taxon>Actinomycetota</taxon>
        <taxon>Actinomycetes</taxon>
        <taxon>Pseudonocardiales</taxon>
        <taxon>Pseudonocardiaceae</taxon>
        <taxon>Amycolatopsis</taxon>
    </lineage>
</organism>
<dbReference type="AlphaFoldDB" id="A0A558AGJ7"/>
<sequence length="171" mass="19205">MSITPPRPLPVSLRMFSTADFSRNYVLHPGVECNIPRWGSEDEYGAWSYARGVLVETSRALYGTPVSLRYRELLSRQPHEDPSTVPAHLPVGYEITAVVHDCTGKLVTVVHHRETAPHGAHGDFWRLTVNGIEPEDGLATHPPSLPWAANQVRWHLRERPPLIPITRVKLA</sequence>
<dbReference type="EMBL" id="VJWX01000558">
    <property type="protein sequence ID" value="TVT23392.1"/>
    <property type="molecule type" value="Genomic_DNA"/>
</dbReference>
<name>A0A558AGJ7_9PSEU</name>
<protein>
    <submittedName>
        <fullName evidence="1">Uncharacterized protein</fullName>
    </submittedName>
</protein>
<accession>A0A558AGJ7</accession>
<gene>
    <name evidence="1" type="ORF">FNH05_33055</name>
</gene>
<evidence type="ECO:0000313" key="1">
    <source>
        <dbReference type="EMBL" id="TVT23392.1"/>
    </source>
</evidence>